<keyword evidence="4" id="KW-1185">Reference proteome</keyword>
<dbReference type="InterPro" id="IPR053023">
    <property type="entry name" value="FLAP_modulator"/>
</dbReference>
<feature type="chain" id="PRO_5001640217" evidence="2">
    <location>
        <begin position="31"/>
        <end position="307"/>
    </location>
</feature>
<dbReference type="Pfam" id="PF07466">
    <property type="entry name" value="DUF1517"/>
    <property type="match status" value="1"/>
</dbReference>
<keyword evidence="2" id="KW-0732">Signal</keyword>
<keyword evidence="1" id="KW-0812">Transmembrane</keyword>
<protein>
    <submittedName>
        <fullName evidence="3">Uncharacterized protein</fullName>
    </submittedName>
</protein>
<sequence length="307" mass="34386">MALKMAPTRPLIHVITLFLSLSLILCIAFAASGGRMGGGSFSKRSLGSSGSSSSHFSPPNHANSHYHNNYYHRQYHHGSSCFWKEMRSSASDNGGFSRWDVVIVTVSLVGVVLVFYFEYLQRQSKGSVLMVQVGLRGKARSLLKELNEIAETTDTSSPKGWQLILIETTSALLRHPKYFISGYSSVNQYWGDDSVEKSFRELSGEEREKTERETLVNVNNIKWKRTVTPKANKFDKDYIVVTVLVAAAGSYRVPPIRSTDDMKDALRSLNSGLSNLLAVEVLWTPQDENDTLSEDELLENYPLLRPI</sequence>
<dbReference type="PANTHER" id="PTHR33975">
    <property type="entry name" value="MYELIN-ASSOCIATED OLIGODENDROCYTE BASIC PROTEIN"/>
    <property type="match status" value="1"/>
</dbReference>
<gene>
    <name evidence="3" type="ORF">JCGZ_02167</name>
</gene>
<keyword evidence="1" id="KW-1133">Transmembrane helix</keyword>
<feature type="transmembrane region" description="Helical" evidence="1">
    <location>
        <begin position="101"/>
        <end position="120"/>
    </location>
</feature>
<dbReference type="InterPro" id="IPR010903">
    <property type="entry name" value="DUF1517"/>
</dbReference>
<evidence type="ECO:0000256" key="2">
    <source>
        <dbReference type="SAM" id="SignalP"/>
    </source>
</evidence>
<reference evidence="3 4" key="1">
    <citation type="journal article" date="2014" name="PLoS ONE">
        <title>Global Analysis of Gene Expression Profiles in Physic Nut (Jatropha curcas L.) Seedlings Exposed to Salt Stress.</title>
        <authorList>
            <person name="Zhang L."/>
            <person name="Zhang C."/>
            <person name="Wu P."/>
            <person name="Chen Y."/>
            <person name="Li M."/>
            <person name="Jiang H."/>
            <person name="Wu G."/>
        </authorList>
    </citation>
    <scope>NUCLEOTIDE SEQUENCE [LARGE SCALE GENOMIC DNA]</scope>
    <source>
        <strain evidence="4">cv. GZQX0401</strain>
        <tissue evidence="3">Young leaves</tissue>
    </source>
</reference>
<proteinExistence type="predicted"/>
<dbReference type="PANTHER" id="PTHR33975:SF8">
    <property type="match status" value="1"/>
</dbReference>
<evidence type="ECO:0000256" key="1">
    <source>
        <dbReference type="SAM" id="Phobius"/>
    </source>
</evidence>
<dbReference type="AlphaFoldDB" id="A0A067L7W5"/>
<name>A0A067L7W5_JATCU</name>
<keyword evidence="1" id="KW-0472">Membrane</keyword>
<feature type="signal peptide" evidence="2">
    <location>
        <begin position="1"/>
        <end position="30"/>
    </location>
</feature>
<evidence type="ECO:0000313" key="4">
    <source>
        <dbReference type="Proteomes" id="UP000027138"/>
    </source>
</evidence>
<dbReference type="Proteomes" id="UP000027138">
    <property type="component" value="Unassembled WGS sequence"/>
</dbReference>
<accession>A0A067L7W5</accession>
<dbReference type="EMBL" id="KK914334">
    <property type="protein sequence ID" value="KDP40169.1"/>
    <property type="molecule type" value="Genomic_DNA"/>
</dbReference>
<dbReference type="STRING" id="180498.A0A067L7W5"/>
<dbReference type="PIRSF" id="PIRSF037221">
    <property type="entry name" value="DUF1517"/>
    <property type="match status" value="1"/>
</dbReference>
<evidence type="ECO:0000313" key="3">
    <source>
        <dbReference type="EMBL" id="KDP40169.1"/>
    </source>
</evidence>
<dbReference type="OrthoDB" id="542507at2759"/>
<dbReference type="KEGG" id="jcu:105631980"/>
<dbReference type="GO" id="GO:0009507">
    <property type="term" value="C:chloroplast"/>
    <property type="evidence" value="ECO:0007669"/>
    <property type="project" value="TreeGrafter"/>
</dbReference>
<organism evidence="3 4">
    <name type="scientific">Jatropha curcas</name>
    <name type="common">Barbados nut</name>
    <dbReference type="NCBI Taxonomy" id="180498"/>
    <lineage>
        <taxon>Eukaryota</taxon>
        <taxon>Viridiplantae</taxon>
        <taxon>Streptophyta</taxon>
        <taxon>Embryophyta</taxon>
        <taxon>Tracheophyta</taxon>
        <taxon>Spermatophyta</taxon>
        <taxon>Magnoliopsida</taxon>
        <taxon>eudicotyledons</taxon>
        <taxon>Gunneridae</taxon>
        <taxon>Pentapetalae</taxon>
        <taxon>rosids</taxon>
        <taxon>fabids</taxon>
        <taxon>Malpighiales</taxon>
        <taxon>Euphorbiaceae</taxon>
        <taxon>Crotonoideae</taxon>
        <taxon>Jatropheae</taxon>
        <taxon>Jatropha</taxon>
    </lineage>
</organism>